<dbReference type="PANTHER" id="PTHR35024:SF4">
    <property type="entry name" value="POLYMER-FORMING CYTOSKELETAL PROTEIN"/>
    <property type="match status" value="1"/>
</dbReference>
<dbReference type="PANTHER" id="PTHR35024">
    <property type="entry name" value="HYPOTHETICAL CYTOSOLIC PROTEIN"/>
    <property type="match status" value="1"/>
</dbReference>
<organism evidence="2 3">
    <name type="scientific">Thermoclostridium stercorarium subsp. leptospartum DSM 9219</name>
    <dbReference type="NCBI Taxonomy" id="1346611"/>
    <lineage>
        <taxon>Bacteria</taxon>
        <taxon>Bacillati</taxon>
        <taxon>Bacillota</taxon>
        <taxon>Clostridia</taxon>
        <taxon>Eubacteriales</taxon>
        <taxon>Oscillospiraceae</taxon>
        <taxon>Thermoclostridium</taxon>
    </lineage>
</organism>
<dbReference type="InterPro" id="IPR007607">
    <property type="entry name" value="BacA/B"/>
</dbReference>
<protein>
    <submittedName>
        <fullName evidence="2">Cell shape determination protein CcmA</fullName>
    </submittedName>
</protein>
<gene>
    <name evidence="2" type="ORF">CSTERLE_10150</name>
</gene>
<comment type="similarity">
    <text evidence="1">Belongs to the bactofilin family.</text>
</comment>
<dbReference type="AlphaFoldDB" id="A0A1B1YMD3"/>
<name>A0A1B1YMD3_THEST</name>
<evidence type="ECO:0000313" key="3">
    <source>
        <dbReference type="Proteomes" id="UP000092931"/>
    </source>
</evidence>
<dbReference type="Proteomes" id="UP000092931">
    <property type="component" value="Chromosome"/>
</dbReference>
<accession>A0A1B1YMD3</accession>
<dbReference type="Pfam" id="PF04519">
    <property type="entry name" value="Bactofilin"/>
    <property type="match status" value="1"/>
</dbReference>
<evidence type="ECO:0000256" key="1">
    <source>
        <dbReference type="ARBA" id="ARBA00044755"/>
    </source>
</evidence>
<proteinExistence type="inferred from homology"/>
<evidence type="ECO:0000313" key="2">
    <source>
        <dbReference type="EMBL" id="ANX01902.1"/>
    </source>
</evidence>
<dbReference type="RefSeq" id="WP_065821017.1">
    <property type="nucleotide sequence ID" value="NZ_CP014673.1"/>
</dbReference>
<sequence>MKKNKHTVIDTVIGENTTITGNIESDGSIKIEGRVEGDIKAAVDVTVLANGVVKGNIWCENVILSGTVTGNIYARNNLHLESTARLKGDVEIHTLVSDQGAVFEGNCKMVEPPADEDKNRKKKFEFKLGKPQNEVIEKEG</sequence>
<dbReference type="EMBL" id="CP014673">
    <property type="protein sequence ID" value="ANX01902.1"/>
    <property type="molecule type" value="Genomic_DNA"/>
</dbReference>
<reference evidence="2 3" key="1">
    <citation type="submission" date="2016-02" db="EMBL/GenBank/DDBJ databases">
        <title>Comparison of Clostridium stercorarium subspecies using comparative genomics and transcriptomics.</title>
        <authorList>
            <person name="Schellenberg J."/>
            <person name="Thallinger G."/>
            <person name="Levin D.B."/>
            <person name="Zhang X."/>
            <person name="Alvare G."/>
            <person name="Fristensky B."/>
            <person name="Sparling R."/>
        </authorList>
    </citation>
    <scope>NUCLEOTIDE SEQUENCE [LARGE SCALE GENOMIC DNA]</scope>
    <source>
        <strain evidence="2 3">DSM 9219</strain>
    </source>
</reference>